<organism evidence="2 3">
    <name type="scientific">Cupriavidus pauculus</name>
    <dbReference type="NCBI Taxonomy" id="82633"/>
    <lineage>
        <taxon>Bacteria</taxon>
        <taxon>Pseudomonadati</taxon>
        <taxon>Pseudomonadota</taxon>
        <taxon>Betaproteobacteria</taxon>
        <taxon>Burkholderiales</taxon>
        <taxon>Burkholderiaceae</taxon>
        <taxon>Cupriavidus</taxon>
    </lineage>
</organism>
<protein>
    <submittedName>
        <fullName evidence="2">Uncharacterized protein</fullName>
    </submittedName>
</protein>
<name>A0A2N5C3Z6_9BURK</name>
<evidence type="ECO:0000313" key="3">
    <source>
        <dbReference type="Proteomes" id="UP000234341"/>
    </source>
</evidence>
<dbReference type="RefSeq" id="WP_101684958.1">
    <property type="nucleotide sequence ID" value="NZ_PJRP01000021.1"/>
</dbReference>
<sequence length="500" mass="55238">MTDTNTRAALTAEQVRTEQQRYNETFVGECHEMAVWHGMRRAWMVRAELAKLPAGDGLTDEQIDAILEHAESSLGMGRTGWGYIDARNIARAILAAPRQPGEMGAGVPEGFVVAPHYRGYAHLGIGGYLLNHSKAGDPVELVISVATEEEKAGRVVGDERENPEGTVIQPEAMAVRLRFENVAGLDALEQQLRNLRGVHFAASAQQVSEPRCDVCGAKTTDPWLDHRGCQQLASALGRGVNPSCSVFDDMLRSLEHVEAVYRLNVVKDKEPSSTLDNLQRVIARAKVASAQHDEPECMRSHPHENMIPTCEAKTVEARAVNRAAQQDEREALIDVLRNEQNNLAASRQQCSKYDVARWDSLQRVIDYLATAQQVQADAGALTDERIFEVAAQHGWTRKGDHGQWIVCHTNATANLLSLVRALAHPSPAAESDKRDAKRLDTLLNESWDLRCFSIGEEDIGWRVIGFDINDNEWTVAEVFRDDPRAAIDAAMSREQSGGGE</sequence>
<gene>
    <name evidence="2" type="ORF">CYJ10_29340</name>
</gene>
<evidence type="ECO:0000313" key="2">
    <source>
        <dbReference type="EMBL" id="PLP96949.1"/>
    </source>
</evidence>
<dbReference type="OrthoDB" id="8974704at2"/>
<evidence type="ECO:0000256" key="1">
    <source>
        <dbReference type="SAM" id="Coils"/>
    </source>
</evidence>
<comment type="caution">
    <text evidence="2">The sequence shown here is derived from an EMBL/GenBank/DDBJ whole genome shotgun (WGS) entry which is preliminary data.</text>
</comment>
<reference evidence="2 3" key="1">
    <citation type="submission" date="2017-12" db="EMBL/GenBank/DDBJ databases">
        <title>Genome sequence of the active heterotrophic nitrifier-denitrifier, Cupriavidus pauculus UM1.</title>
        <authorList>
            <person name="Putonti C."/>
            <person name="Castignetti D."/>
        </authorList>
    </citation>
    <scope>NUCLEOTIDE SEQUENCE [LARGE SCALE GENOMIC DNA]</scope>
    <source>
        <strain evidence="2 3">UM1</strain>
    </source>
</reference>
<dbReference type="EMBL" id="PJRP01000021">
    <property type="protein sequence ID" value="PLP96949.1"/>
    <property type="molecule type" value="Genomic_DNA"/>
</dbReference>
<accession>A0A2N5C3Z6</accession>
<feature type="coiled-coil region" evidence="1">
    <location>
        <begin position="322"/>
        <end position="349"/>
    </location>
</feature>
<dbReference type="Proteomes" id="UP000234341">
    <property type="component" value="Unassembled WGS sequence"/>
</dbReference>
<keyword evidence="1" id="KW-0175">Coiled coil</keyword>
<dbReference type="AlphaFoldDB" id="A0A2N5C3Z6"/>
<proteinExistence type="predicted"/>